<evidence type="ECO:0000313" key="2">
    <source>
        <dbReference type="Proteomes" id="UP001497480"/>
    </source>
</evidence>
<name>A0AAV1VQM8_LUPLU</name>
<protein>
    <submittedName>
        <fullName evidence="1">Uncharacterized protein</fullName>
    </submittedName>
</protein>
<dbReference type="AlphaFoldDB" id="A0AAV1VQM8"/>
<reference evidence="1 2" key="1">
    <citation type="submission" date="2024-03" db="EMBL/GenBank/DDBJ databases">
        <authorList>
            <person name="Martinez-Hernandez J."/>
        </authorList>
    </citation>
    <scope>NUCLEOTIDE SEQUENCE [LARGE SCALE GENOMIC DNA]</scope>
</reference>
<keyword evidence="2" id="KW-1185">Reference proteome</keyword>
<dbReference type="EMBL" id="CAXHTB010000001">
    <property type="protein sequence ID" value="CAL0299300.1"/>
    <property type="molecule type" value="Genomic_DNA"/>
</dbReference>
<proteinExistence type="predicted"/>
<gene>
    <name evidence="1" type="ORF">LLUT_LOCUS360</name>
</gene>
<sequence>MAMNLMLPLTTLINRSELKQRPYIGAVVGEGDEDGDIGGVILRRNRSKSPNVCVTEREIVDDIWCKGSDHGGARCLFDI</sequence>
<organism evidence="1 2">
    <name type="scientific">Lupinus luteus</name>
    <name type="common">European yellow lupine</name>
    <dbReference type="NCBI Taxonomy" id="3873"/>
    <lineage>
        <taxon>Eukaryota</taxon>
        <taxon>Viridiplantae</taxon>
        <taxon>Streptophyta</taxon>
        <taxon>Embryophyta</taxon>
        <taxon>Tracheophyta</taxon>
        <taxon>Spermatophyta</taxon>
        <taxon>Magnoliopsida</taxon>
        <taxon>eudicotyledons</taxon>
        <taxon>Gunneridae</taxon>
        <taxon>Pentapetalae</taxon>
        <taxon>rosids</taxon>
        <taxon>fabids</taxon>
        <taxon>Fabales</taxon>
        <taxon>Fabaceae</taxon>
        <taxon>Papilionoideae</taxon>
        <taxon>50 kb inversion clade</taxon>
        <taxon>genistoids sensu lato</taxon>
        <taxon>core genistoids</taxon>
        <taxon>Genisteae</taxon>
        <taxon>Lupinus</taxon>
    </lineage>
</organism>
<comment type="caution">
    <text evidence="1">The sequence shown here is derived from an EMBL/GenBank/DDBJ whole genome shotgun (WGS) entry which is preliminary data.</text>
</comment>
<accession>A0AAV1VQM8</accession>
<dbReference type="Proteomes" id="UP001497480">
    <property type="component" value="Unassembled WGS sequence"/>
</dbReference>
<evidence type="ECO:0000313" key="1">
    <source>
        <dbReference type="EMBL" id="CAL0299300.1"/>
    </source>
</evidence>